<evidence type="ECO:0000259" key="3">
    <source>
        <dbReference type="PROSITE" id="PS51000"/>
    </source>
</evidence>
<dbReference type="InterPro" id="IPR026881">
    <property type="entry name" value="WYL_dom"/>
</dbReference>
<evidence type="ECO:0000313" key="5">
    <source>
        <dbReference type="Proteomes" id="UP000831607"/>
    </source>
</evidence>
<dbReference type="InterPro" id="IPR057727">
    <property type="entry name" value="WCX_dom"/>
</dbReference>
<evidence type="ECO:0000256" key="1">
    <source>
        <dbReference type="ARBA" id="ARBA00023015"/>
    </source>
</evidence>
<dbReference type="RefSeq" id="WP_243479377.1">
    <property type="nucleotide sequence ID" value="NZ_CP063982.1"/>
</dbReference>
<reference evidence="4 5" key="1">
    <citation type="submission" date="2020-11" db="EMBL/GenBank/DDBJ databases">
        <title>Algicoccus daihaiensis sp.nov., isolated from Daihai Lake in Inner Mongolia.</title>
        <authorList>
            <person name="Kai J."/>
        </authorList>
    </citation>
    <scope>NUCLEOTIDE SEQUENCE [LARGE SCALE GENOMIC DNA]</scope>
    <source>
        <strain evidence="5">f23</strain>
    </source>
</reference>
<sequence>MDRTERFYKIQTLLRQRRSVTMRQLCEALEVSRATVCRDLDYLRDRLGVPVNWDSASRSYRLEGFEGQVDGHELPGVWFSEREIHALLTIIELMSQLEPEGLLSPRIAPFRERLEQLLEQGTGSAVEALNRIRIIPMGQRQVSSDHFQLIAHGLLKRRRLHIAYYGRQSDVIVSRDISPQRLVYYRDNWYLDAYCHLREGLRSFSIDAIRLANLLQEQCVDLNEAEVSNFFESSYGIFNGPSRQVARLKFSPFRARWVARERWHPEQVSTVMPDGSYVLDVPYGQDWELIQDILKQGADVEVLAPDGLRGKVADAIRSMASLYDGVS</sequence>
<dbReference type="PROSITE" id="PS52050">
    <property type="entry name" value="WYL"/>
    <property type="match status" value="1"/>
</dbReference>
<keyword evidence="1" id="KW-0805">Transcription regulation</keyword>
<dbReference type="InterPro" id="IPR001034">
    <property type="entry name" value="DeoR_HTH"/>
</dbReference>
<accession>A0ABY4ANJ2</accession>
<dbReference type="InterPro" id="IPR013196">
    <property type="entry name" value="HTH_11"/>
</dbReference>
<dbReference type="Gene3D" id="1.10.10.10">
    <property type="entry name" value="Winged helix-like DNA-binding domain superfamily/Winged helix DNA-binding domain"/>
    <property type="match status" value="1"/>
</dbReference>
<dbReference type="Pfam" id="PF13280">
    <property type="entry name" value="WYL"/>
    <property type="match status" value="1"/>
</dbReference>
<dbReference type="Proteomes" id="UP000831607">
    <property type="component" value="Chromosome"/>
</dbReference>
<proteinExistence type="predicted"/>
<dbReference type="Pfam" id="PF08279">
    <property type="entry name" value="HTH_11"/>
    <property type="match status" value="1"/>
</dbReference>
<dbReference type="EMBL" id="CP063982">
    <property type="protein sequence ID" value="UOD50960.1"/>
    <property type="molecule type" value="Genomic_DNA"/>
</dbReference>
<dbReference type="InterPro" id="IPR051534">
    <property type="entry name" value="CBASS_pafABC_assoc_protein"/>
</dbReference>
<dbReference type="Pfam" id="PF25583">
    <property type="entry name" value="WCX"/>
    <property type="match status" value="1"/>
</dbReference>
<gene>
    <name evidence="4" type="ORF">DHf2319_03315</name>
</gene>
<keyword evidence="5" id="KW-1185">Reference proteome</keyword>
<dbReference type="InterPro" id="IPR036388">
    <property type="entry name" value="WH-like_DNA-bd_sf"/>
</dbReference>
<evidence type="ECO:0000313" key="4">
    <source>
        <dbReference type="EMBL" id="UOD50960.1"/>
    </source>
</evidence>
<evidence type="ECO:0000256" key="2">
    <source>
        <dbReference type="ARBA" id="ARBA00023163"/>
    </source>
</evidence>
<name>A0ABY4ANJ2_9BURK</name>
<feature type="domain" description="HTH deoR-type" evidence="3">
    <location>
        <begin position="3"/>
        <end position="59"/>
    </location>
</feature>
<organism evidence="4 5">
    <name type="scientific">Orrella daihaiensis</name>
    <dbReference type="NCBI Taxonomy" id="2782176"/>
    <lineage>
        <taxon>Bacteria</taxon>
        <taxon>Pseudomonadati</taxon>
        <taxon>Pseudomonadota</taxon>
        <taxon>Betaproteobacteria</taxon>
        <taxon>Burkholderiales</taxon>
        <taxon>Alcaligenaceae</taxon>
        <taxon>Orrella</taxon>
    </lineage>
</organism>
<dbReference type="PANTHER" id="PTHR34580:SF3">
    <property type="entry name" value="PROTEIN PAFB"/>
    <property type="match status" value="1"/>
</dbReference>
<dbReference type="PROSITE" id="PS51000">
    <property type="entry name" value="HTH_DEOR_2"/>
    <property type="match status" value="1"/>
</dbReference>
<keyword evidence="2" id="KW-0804">Transcription</keyword>
<protein>
    <submittedName>
        <fullName evidence="4">WYL domain-containing protein</fullName>
    </submittedName>
</protein>
<dbReference type="SUPFAM" id="SSF46785">
    <property type="entry name" value="Winged helix' DNA-binding domain"/>
    <property type="match status" value="1"/>
</dbReference>
<dbReference type="PANTHER" id="PTHR34580">
    <property type="match status" value="1"/>
</dbReference>
<dbReference type="InterPro" id="IPR036390">
    <property type="entry name" value="WH_DNA-bd_sf"/>
</dbReference>